<evidence type="ECO:0000313" key="4">
    <source>
        <dbReference type="Proteomes" id="UP000836841"/>
    </source>
</evidence>
<keyword evidence="1" id="KW-0862">Zinc</keyword>
<keyword evidence="4" id="KW-1185">Reference proteome</keyword>
<comment type="function">
    <text evidence="1">Putative transcription activator involved in regulating light control of development.</text>
</comment>
<evidence type="ECO:0000256" key="1">
    <source>
        <dbReference type="RuleBase" id="RU367018"/>
    </source>
</evidence>
<keyword evidence="1" id="KW-0863">Zinc-finger</keyword>
<evidence type="ECO:0000313" key="3">
    <source>
        <dbReference type="EMBL" id="CAH2056713.1"/>
    </source>
</evidence>
<protein>
    <recommendedName>
        <fullName evidence="1">Protein FAR1-RELATED SEQUENCE</fullName>
    </recommendedName>
</protein>
<dbReference type="PANTHER" id="PTHR31669:SF149">
    <property type="entry name" value="PROTEIN FAR1-RELATED SEQUENCE 12-RELATED"/>
    <property type="match status" value="1"/>
</dbReference>
<keyword evidence="1" id="KW-0479">Metal-binding</keyword>
<comment type="similarity">
    <text evidence="1">Belongs to the FHY3/FAR1 family.</text>
</comment>
<dbReference type="InterPro" id="IPR031052">
    <property type="entry name" value="FHY3/FAR1"/>
</dbReference>
<comment type="subcellular location">
    <subcellularLocation>
        <location evidence="1">Nucleus</location>
    </subcellularLocation>
</comment>
<dbReference type="InterPro" id="IPR004330">
    <property type="entry name" value="FAR1_DNA_bnd_dom"/>
</dbReference>
<dbReference type="Pfam" id="PF03101">
    <property type="entry name" value="FAR1"/>
    <property type="match status" value="1"/>
</dbReference>
<keyword evidence="1" id="KW-0539">Nucleus</keyword>
<dbReference type="GO" id="GO:0008270">
    <property type="term" value="F:zinc ion binding"/>
    <property type="evidence" value="ECO:0007669"/>
    <property type="project" value="UniProtKB-UniRule"/>
</dbReference>
<reference evidence="3 4" key="1">
    <citation type="submission" date="2022-03" db="EMBL/GenBank/DDBJ databases">
        <authorList>
            <person name="Nunn A."/>
            <person name="Chopra R."/>
            <person name="Nunn A."/>
            <person name="Contreras Garrido A."/>
        </authorList>
    </citation>
    <scope>NUCLEOTIDE SEQUENCE [LARGE SCALE GENOMIC DNA]</scope>
</reference>
<proteinExistence type="inferred from homology"/>
<dbReference type="GO" id="GO:0005634">
    <property type="term" value="C:nucleus"/>
    <property type="evidence" value="ECO:0007669"/>
    <property type="project" value="UniProtKB-SubCell"/>
</dbReference>
<sequence length="553" mass="62752">CCLLSSIASGPHPIAAIFCIINLGRPLCNRAILSNTEMNREELGNIITVRAKPAGALFVKNNGHREDKEESRTEPDVGLEFDSAEDAQEFYSLYAAQTGFRIRIGQLYMSRVDGSVISRRFVCSKGGFQPNSRIGCPAFIKVQKNDSWKWILANIKKEHNHELGLPWEIRPPHIKRKAHPAPRLTNVASTRTGIRSLEEEDVCPLPSGIVDVKPFKRERQKEYLKLNLTKVLNSVLLMKHINFIIHMQLKLDSKFALVNCSVQSIMDQLPLEDLCAHRKDISTLQELVVRQESGKWIVDCLQKEHNHSLDSTMDSTRLIAAALNGFREEAASGLDNLDLAEANGRLKLAKEVSQTPSEFDPAWSIILQKYDLKENAWLKEMYRTRKSWVPLYIRGTFFAGIGMDGSFKSFFSSYLNAPTPLDEFVLPLEQHREEEKKEDINSFNLQVVLHAKDPKEEQGRLLCTMTMFKAFQKELLECYGYVGIKITMEGSISRYLKDASLLMRLCKWAKETFAGKANRVPLVATWKFSYHGERQWLGMTGVLGGSALLMGRE</sequence>
<dbReference type="AlphaFoldDB" id="A0AAU9S276"/>
<dbReference type="PANTHER" id="PTHR31669">
    <property type="entry name" value="PROTEIN FAR1-RELATED SEQUENCE 10-RELATED"/>
    <property type="match status" value="1"/>
</dbReference>
<dbReference type="EMBL" id="CAJVSB020000532">
    <property type="protein sequence ID" value="CAH2056713.1"/>
    <property type="molecule type" value="Genomic_DNA"/>
</dbReference>
<feature type="domain" description="FAR1" evidence="2">
    <location>
        <begin position="89"/>
        <end position="163"/>
    </location>
</feature>
<gene>
    <name evidence="3" type="ORF">TAV2_LOCUS11928</name>
</gene>
<comment type="caution">
    <text evidence="3">The sequence shown here is derived from an EMBL/GenBank/DDBJ whole genome shotgun (WGS) entry which is preliminary data.</text>
</comment>
<accession>A0AAU9S276</accession>
<dbReference type="Proteomes" id="UP000836841">
    <property type="component" value="Unassembled WGS sequence"/>
</dbReference>
<name>A0AAU9S276_THLAR</name>
<evidence type="ECO:0000259" key="2">
    <source>
        <dbReference type="Pfam" id="PF03101"/>
    </source>
</evidence>
<feature type="non-terminal residue" evidence="3">
    <location>
        <position position="1"/>
    </location>
</feature>
<organism evidence="3 4">
    <name type="scientific">Thlaspi arvense</name>
    <name type="common">Field penny-cress</name>
    <dbReference type="NCBI Taxonomy" id="13288"/>
    <lineage>
        <taxon>Eukaryota</taxon>
        <taxon>Viridiplantae</taxon>
        <taxon>Streptophyta</taxon>
        <taxon>Embryophyta</taxon>
        <taxon>Tracheophyta</taxon>
        <taxon>Spermatophyta</taxon>
        <taxon>Magnoliopsida</taxon>
        <taxon>eudicotyledons</taxon>
        <taxon>Gunneridae</taxon>
        <taxon>Pentapetalae</taxon>
        <taxon>rosids</taxon>
        <taxon>malvids</taxon>
        <taxon>Brassicales</taxon>
        <taxon>Brassicaceae</taxon>
        <taxon>Thlaspideae</taxon>
        <taxon>Thlaspi</taxon>
    </lineage>
</organism>
<dbReference type="GO" id="GO:0006355">
    <property type="term" value="P:regulation of DNA-templated transcription"/>
    <property type="evidence" value="ECO:0007669"/>
    <property type="project" value="UniProtKB-UniRule"/>
</dbReference>
<feature type="non-terminal residue" evidence="3">
    <location>
        <position position="553"/>
    </location>
</feature>